<dbReference type="InterPro" id="IPR012334">
    <property type="entry name" value="Pectin_lyas_fold"/>
</dbReference>
<evidence type="ECO:0000313" key="5">
    <source>
        <dbReference type="Proteomes" id="UP001231370"/>
    </source>
</evidence>
<evidence type="ECO:0000256" key="1">
    <source>
        <dbReference type="SAM" id="MobiDB-lite"/>
    </source>
</evidence>
<feature type="compositionally biased region" description="Gly residues" evidence="1">
    <location>
        <begin position="1761"/>
        <end position="1778"/>
    </location>
</feature>
<dbReference type="InterPro" id="IPR011050">
    <property type="entry name" value="Pectin_lyase_fold/virulence"/>
</dbReference>
<dbReference type="NCBIfam" id="TIGR01901">
    <property type="entry name" value="adhes_NPXG"/>
    <property type="match status" value="1"/>
</dbReference>
<keyword evidence="5" id="KW-1185">Reference proteome</keyword>
<dbReference type="EMBL" id="JAQPOK010000041">
    <property type="protein sequence ID" value="MDJ1178296.1"/>
    <property type="molecule type" value="Genomic_DNA"/>
</dbReference>
<dbReference type="Pfam" id="PF05860">
    <property type="entry name" value="TPS"/>
    <property type="match status" value="1"/>
</dbReference>
<dbReference type="SMART" id="SM00912">
    <property type="entry name" value="Haemagg_act"/>
    <property type="match status" value="1"/>
</dbReference>
<dbReference type="SUPFAM" id="SSF51126">
    <property type="entry name" value="Pectin lyase-like"/>
    <property type="match status" value="1"/>
</dbReference>
<proteinExistence type="predicted"/>
<dbReference type="RefSeq" id="WP_283761619.1">
    <property type="nucleotide sequence ID" value="NZ_JAQPOK010000041.1"/>
</dbReference>
<evidence type="ECO:0000256" key="2">
    <source>
        <dbReference type="SAM" id="SignalP"/>
    </source>
</evidence>
<dbReference type="InterPro" id="IPR024983">
    <property type="entry name" value="CHAT_dom"/>
</dbReference>
<name>A0ABT7BIG9_9CYAN</name>
<sequence length="2261" mass="233136">MWKSITSLCVFLSCAVPAYAQPSITPAQDATGTQVTPSGPQYHITGGTQAGSNLFHSFQQLGLNPGEVANFIARPQIQNILGRVVGGEASLINGLIQVVGANANLYLMNPAGIIFGPNAQLNVPADFTATTATAIGFGHDTWFNAQGDNTYANLIGTPREFQFPYHNPGTIINEGNLTVNPQQQLTLLGGTTINLGTLEAPGGKITIAAIPGEQVVRISQEGHLLTLDLPLSATPTTEENPIQPASLPELITGGFVSHASQLQVNQHGQVELTGSGITLPPPSGLNITSGSLGVSGNEGGEIQILGEQIGVIDGNINASGINSGGEIFIGGDIQGQGILPNASRTFISPDSVISADALAEGNGGQIIIFAEETARIYGTLSARAGQISGNGGFIETSGLQSLDLSQTPDTSAPFGEGGTWLIDPYNVEIVPAGFGSSNINSTNPFSPTGDSAKLEVGLLIDALKNSSNVEIITGTGGTQLGDITLSTDLDFNGIGNSSLTLNAEGGIFINRPIFDSNLTTPDSLNLNFQGQSRSVTVNAPISTQGGNINMTAESSGNGIHLTVPLNSSGGAIHLTGTSVGSGDGVYIEGSASIDSGGGDINIEAATATGGTALNVQAPISAGTGNISLISDLPSINNKISGMGDLLIRPQNPNATIFLGPNLSAPFFSLSQGELAQRIDISGTVTIENNSTINISALDLNNSSNPAPARQYTLILQGQTLNFNNTLILSPNQNGQFIATGSILDSSPVNSAIFNGRVLLDANTIGTEAAPLYIKGSQLAAITRSGDLFLDTGDISINPPQNTVSTVSGISGIQSAGQLNIQGSQNLNLDANLTSNGAMTIAPPLNLVNDITLESNGGLINLENTINGNQDLILNSGSVTFASPVGNTAPLNNLTVTGATQLNAEITTTDTQTYNNSVQLNDNLTLSSTHTITFGQTLDGAQDLTLNSDSITFADAVGSIDPLNRLTVNGNTRLNNTITTTTAQIYNGLVQLDHSVILDSGNGNISFANTVDGAEDLTLNSDNITFGDEVGSIDPLNQLTLNGNTTLNGNITTTGAQAYNGLVELNNSVILDSSGANITFSDAVSGAQDLNVNGGEINFSNPVGSPNPLTSLTLNGNTTLNGNITTTGAQTYNGSVQLNNNSILQSGNGDITFEGTVDGTQNFKLDAGTGNITFNGQVGSTNPLADFTLESTGLTQINDTVNASQIRTNAGGTTEVNGDITTTGEQVYNNPVILGNSITFRTDNSNLTFDNTVDGTTAGAQNLTVETGTGSLRGFGAVGNSVPLGDITLIADDMSFDSSLAGTGTLTLEPFSNTQNIRLGGTDNNDPNTLELSATDIQGWQNGFQSITVGRNTLSGAIVTEGNLTFQDPIALQTGSSITVNGTLTGADDASIGLEGSEIRLNADITTANNDINLNGAINLGADATLSTGTGEGNLNIAGSIDGNAGLTLESGTGEISLNGNIGEINPLNRLNIQGNVTTGANGSSITTVNDITTGEISTSGQALSLTSNQGNIQTGDLDTAAIGSGGSLTLSSPTGSITTGNLTSAGDTAGGDINVQAQVSITTGDIDSSATTGDGGSVFLDPIGNVQVGFINAQGGTAGTGGNVFAESTGGFFQSTGTFVDQNGQNASISTAGGLGGGTIEIRHQGGTLNAPIQPFGVGNGGVNGTQGVMTTGAFTLSNQEFADSFTLGTIRIVTDDGVIPTAVTTPPTRTTVPSSVVVEPTIEPSVPITPVPTPRVSIPLIPTESPSISEFPPPTPSSSGGDGGGNGGNGSGNGGGAAVAVPPSALPVVGVAVSEEEGSDDGVGSAVNAVLLGRENGAQPMVISTDEVSLDQTIAALEAQFTREYEVYLGLENNTRILQLREIQSWLEEASQAPVNTGLIYVVFGRRQLEENAALVCPVPTAVEVEGARQPPACLPHPEDTLHLILVTANEEPMQVDFPEVKREEVMALVNELRQEVTNQFKLRTTSYLPPAQRLHELLIEPLESTLEEQGIETLVMIPDRGLRSLPMAVLHDGEQFLMEKYSLGLVPSFSLTLPEYRSLQGVEVLAMGASEFEDMPPLPAVPVELREIGGEDAFLNEGFTIENLRAGHQTGRFPIVHLATHADFQEGAPENSFIQLWESQIQLPEMRGLDWGNPPVDLLTLSACRTAIGNEEAELGFAGLAVMSGARSALASLWYSSDVGTLALMSKFYDQLESAPTRGEALRRAQLAMLEGEVSLDGGQLRGTRGQGGITLPKELAQGSVSFSHPYYWGAFTMIGTPW</sequence>
<dbReference type="InterPro" id="IPR008638">
    <property type="entry name" value="FhaB/CdiA-like_TPS"/>
</dbReference>
<feature type="chain" id="PRO_5047492238" evidence="2">
    <location>
        <begin position="21"/>
        <end position="2261"/>
    </location>
</feature>
<keyword evidence="2" id="KW-0732">Signal</keyword>
<dbReference type="Gene3D" id="2.160.20.10">
    <property type="entry name" value="Single-stranded right-handed beta-helix, Pectin lyase-like"/>
    <property type="match status" value="1"/>
</dbReference>
<reference evidence="4 5" key="1">
    <citation type="submission" date="2023-01" db="EMBL/GenBank/DDBJ databases">
        <title>Novel diversity within Roseofilum (Cyanobacteria; Desertifilaceae) from marine benthic mats with descriptions of four novel species.</title>
        <authorList>
            <person name="Wang Y."/>
            <person name="Berthold D.E."/>
            <person name="Hu J."/>
            <person name="Lefler F.W."/>
            <person name="Laughinghouse H.D. IV."/>
        </authorList>
    </citation>
    <scope>NUCLEOTIDE SEQUENCE [LARGE SCALE GENOMIC DNA]</scope>
    <source>
        <strain evidence="4 5">BLCC-M91</strain>
    </source>
</reference>
<feature type="region of interest" description="Disordered" evidence="1">
    <location>
        <begin position="1738"/>
        <end position="1780"/>
    </location>
</feature>
<gene>
    <name evidence="4" type="ORF">PJF56_05425</name>
</gene>
<dbReference type="Pfam" id="PF12770">
    <property type="entry name" value="CHAT"/>
    <property type="match status" value="1"/>
</dbReference>
<feature type="signal peptide" evidence="2">
    <location>
        <begin position="1"/>
        <end position="20"/>
    </location>
</feature>
<accession>A0ABT7BIG9</accession>
<dbReference type="Proteomes" id="UP001231370">
    <property type="component" value="Unassembled WGS sequence"/>
</dbReference>
<evidence type="ECO:0000313" key="4">
    <source>
        <dbReference type="EMBL" id="MDJ1178296.1"/>
    </source>
</evidence>
<feature type="domain" description="Filamentous haemagglutinin FhaB/tRNA nuclease CdiA-like TPS" evidence="3">
    <location>
        <begin position="26"/>
        <end position="138"/>
    </location>
</feature>
<comment type="caution">
    <text evidence="4">The sequence shown here is derived from an EMBL/GenBank/DDBJ whole genome shotgun (WGS) entry which is preliminary data.</text>
</comment>
<protein>
    <submittedName>
        <fullName evidence="4">CHAT domain-containing protein</fullName>
    </submittedName>
</protein>
<evidence type="ECO:0000259" key="3">
    <source>
        <dbReference type="SMART" id="SM00912"/>
    </source>
</evidence>
<organism evidence="4 5">
    <name type="scientific">Roseofilum halophilum BLCC-M91</name>
    <dbReference type="NCBI Taxonomy" id="3022259"/>
    <lineage>
        <taxon>Bacteria</taxon>
        <taxon>Bacillati</taxon>
        <taxon>Cyanobacteriota</taxon>
        <taxon>Cyanophyceae</taxon>
        <taxon>Desertifilales</taxon>
        <taxon>Desertifilaceae</taxon>
        <taxon>Roseofilum</taxon>
        <taxon>Roseofilum halophilum</taxon>
    </lineage>
</organism>